<dbReference type="STRING" id="5514.A0A395SGP1"/>
<keyword evidence="1" id="KW-0862">Zinc</keyword>
<dbReference type="Gene3D" id="3.30.40.10">
    <property type="entry name" value="Zinc/RING finger domain, C3HC4 (zinc finger)"/>
    <property type="match status" value="1"/>
</dbReference>
<dbReference type="InterPro" id="IPR001841">
    <property type="entry name" value="Znf_RING"/>
</dbReference>
<keyword evidence="1" id="KW-0863">Zinc-finger</keyword>
<feature type="domain" description="RING-type" evidence="2">
    <location>
        <begin position="50"/>
        <end position="104"/>
    </location>
</feature>
<accession>A0A395SGP1</accession>
<dbReference type="PROSITE" id="PS50089">
    <property type="entry name" value="ZF_RING_2"/>
    <property type="match status" value="1"/>
</dbReference>
<sequence>MTSTNNTPIIYVTAVTGETTFHPNTTTFWPYIKQEVERDVLNLQTHALPCVLCTELMLSRPGQTQHRPWILPCGHMLGYSCLEILTRGKSFFHKNLDLACPVCRDYLPLYECGHRAIGMQAPLDKESFSRVPPVLLEGGLAAANCGLCEGKLALEQLRAVADLDPPDLRRGKRMNLSILAEPSSFDIVYQADRYGLVNRSDDEVWYQETMENEEIPKTVRDLWEDYVKAWSEQAQQLWFSPDPGLFSLRASVANKGKGEMGFLERIMGNGSLVSKVRFEEAGTR</sequence>
<keyword evidence="4" id="KW-1185">Reference proteome</keyword>
<evidence type="ECO:0000259" key="2">
    <source>
        <dbReference type="PROSITE" id="PS50089"/>
    </source>
</evidence>
<organism evidence="3 4">
    <name type="scientific">Fusarium sporotrichioides</name>
    <dbReference type="NCBI Taxonomy" id="5514"/>
    <lineage>
        <taxon>Eukaryota</taxon>
        <taxon>Fungi</taxon>
        <taxon>Dikarya</taxon>
        <taxon>Ascomycota</taxon>
        <taxon>Pezizomycotina</taxon>
        <taxon>Sordariomycetes</taxon>
        <taxon>Hypocreomycetidae</taxon>
        <taxon>Hypocreales</taxon>
        <taxon>Nectriaceae</taxon>
        <taxon>Fusarium</taxon>
    </lineage>
</organism>
<evidence type="ECO:0000256" key="1">
    <source>
        <dbReference type="PROSITE-ProRule" id="PRU00175"/>
    </source>
</evidence>
<protein>
    <recommendedName>
        <fullName evidence="2">RING-type domain-containing protein</fullName>
    </recommendedName>
</protein>
<reference evidence="3 4" key="1">
    <citation type="journal article" date="2018" name="PLoS Pathog.">
        <title>Evolution of structural diversity of trichothecenes, a family of toxins produced by plant pathogenic and entomopathogenic fungi.</title>
        <authorList>
            <person name="Proctor R.H."/>
            <person name="McCormick S.P."/>
            <person name="Kim H.S."/>
            <person name="Cardoza R.E."/>
            <person name="Stanley A.M."/>
            <person name="Lindo L."/>
            <person name="Kelly A."/>
            <person name="Brown D.W."/>
            <person name="Lee T."/>
            <person name="Vaughan M.M."/>
            <person name="Alexander N.J."/>
            <person name="Busman M."/>
            <person name="Gutierrez S."/>
        </authorList>
    </citation>
    <scope>NUCLEOTIDE SEQUENCE [LARGE SCALE GENOMIC DNA]</scope>
    <source>
        <strain evidence="3 4">NRRL 3299</strain>
    </source>
</reference>
<proteinExistence type="predicted"/>
<dbReference type="AlphaFoldDB" id="A0A395SGP1"/>
<dbReference type="GO" id="GO:0008270">
    <property type="term" value="F:zinc ion binding"/>
    <property type="evidence" value="ECO:0007669"/>
    <property type="project" value="UniProtKB-KW"/>
</dbReference>
<name>A0A395SGP1_FUSSP</name>
<dbReference type="SUPFAM" id="SSF57850">
    <property type="entry name" value="RING/U-box"/>
    <property type="match status" value="1"/>
</dbReference>
<gene>
    <name evidence="3" type="ORF">FSPOR_3276</name>
</gene>
<dbReference type="InterPro" id="IPR013083">
    <property type="entry name" value="Znf_RING/FYVE/PHD"/>
</dbReference>
<evidence type="ECO:0000313" key="3">
    <source>
        <dbReference type="EMBL" id="RGP71570.1"/>
    </source>
</evidence>
<keyword evidence="1" id="KW-0479">Metal-binding</keyword>
<dbReference type="Proteomes" id="UP000266152">
    <property type="component" value="Unassembled WGS sequence"/>
</dbReference>
<comment type="caution">
    <text evidence="3">The sequence shown here is derived from an EMBL/GenBank/DDBJ whole genome shotgun (WGS) entry which is preliminary data.</text>
</comment>
<dbReference type="EMBL" id="PXOF01000041">
    <property type="protein sequence ID" value="RGP71570.1"/>
    <property type="molecule type" value="Genomic_DNA"/>
</dbReference>
<evidence type="ECO:0000313" key="4">
    <source>
        <dbReference type="Proteomes" id="UP000266152"/>
    </source>
</evidence>